<evidence type="ECO:0000313" key="2">
    <source>
        <dbReference type="Proteomes" id="UP001163321"/>
    </source>
</evidence>
<reference evidence="1 2" key="1">
    <citation type="journal article" date="2022" name="bioRxiv">
        <title>The genome of the oomycete Peronosclerospora sorghi, a cosmopolitan pathogen of maize and sorghum, is inflated with dispersed pseudogenes.</title>
        <authorList>
            <person name="Fletcher K."/>
            <person name="Martin F."/>
            <person name="Isakeit T."/>
            <person name="Cavanaugh K."/>
            <person name="Magill C."/>
            <person name="Michelmore R."/>
        </authorList>
    </citation>
    <scope>NUCLEOTIDE SEQUENCE [LARGE SCALE GENOMIC DNA]</scope>
    <source>
        <strain evidence="1">P6</strain>
    </source>
</reference>
<comment type="caution">
    <text evidence="1">The sequence shown here is derived from an EMBL/GenBank/DDBJ whole genome shotgun (WGS) entry which is preliminary data.</text>
</comment>
<sequence>MFQKTERTQIADAGKMPLSSNIESDTIPSSPSAPISVSKTVTSPTGLSKSPQAPSESPASLSQTPFEAHQVTPLSRSAASNIQLETDDAKISAHTTEEESLYGSGTFEVVISSSKFCWQIGNVFCRAVVQYVQPSGPAALAGIQKSDVLLVFRDIVLNEENCTAVVQQLSKERVVVPSALRFRRALDPHSQSNTVIKENGLPKASSVSDTAKVSPHESDGDVEMTNVEVAPTDDPVERKYGLQVLCHPIGAMQDAVAGSSAVEIKALIDLLLNSEFSLRRAALKGAHNVVD</sequence>
<name>A0ACC0WRC0_9STRA</name>
<gene>
    <name evidence="1" type="ORF">PsorP6_001266</name>
</gene>
<protein>
    <submittedName>
        <fullName evidence="1">Uncharacterized protein</fullName>
    </submittedName>
</protein>
<proteinExistence type="predicted"/>
<keyword evidence="2" id="KW-1185">Reference proteome</keyword>
<dbReference type="Proteomes" id="UP001163321">
    <property type="component" value="Chromosome 1"/>
</dbReference>
<accession>A0ACC0WRC0</accession>
<evidence type="ECO:0000313" key="1">
    <source>
        <dbReference type="EMBL" id="KAI9921137.1"/>
    </source>
</evidence>
<organism evidence="1 2">
    <name type="scientific">Peronosclerospora sorghi</name>
    <dbReference type="NCBI Taxonomy" id="230839"/>
    <lineage>
        <taxon>Eukaryota</taxon>
        <taxon>Sar</taxon>
        <taxon>Stramenopiles</taxon>
        <taxon>Oomycota</taxon>
        <taxon>Peronosporomycetes</taxon>
        <taxon>Peronosporales</taxon>
        <taxon>Peronosporaceae</taxon>
        <taxon>Peronosclerospora</taxon>
    </lineage>
</organism>
<dbReference type="EMBL" id="CM047580">
    <property type="protein sequence ID" value="KAI9921137.1"/>
    <property type="molecule type" value="Genomic_DNA"/>
</dbReference>